<dbReference type="InterPro" id="IPR003738">
    <property type="entry name" value="SRAP"/>
</dbReference>
<evidence type="ECO:0000256" key="4">
    <source>
        <dbReference type="ARBA" id="ARBA00022801"/>
    </source>
</evidence>
<evidence type="ECO:0000256" key="1">
    <source>
        <dbReference type="ARBA" id="ARBA00008136"/>
    </source>
</evidence>
<organism evidence="9 10">
    <name type="scientific">Fodinibius sediminis</name>
    <dbReference type="NCBI Taxonomy" id="1214077"/>
    <lineage>
        <taxon>Bacteria</taxon>
        <taxon>Pseudomonadati</taxon>
        <taxon>Balneolota</taxon>
        <taxon>Balneolia</taxon>
        <taxon>Balneolales</taxon>
        <taxon>Balneolaceae</taxon>
        <taxon>Fodinibius</taxon>
    </lineage>
</organism>
<dbReference type="GO" id="GO:0106300">
    <property type="term" value="P:protein-DNA covalent cross-linking repair"/>
    <property type="evidence" value="ECO:0007669"/>
    <property type="project" value="InterPro"/>
</dbReference>
<dbReference type="OrthoDB" id="9782620at2"/>
<dbReference type="InterPro" id="IPR036590">
    <property type="entry name" value="SRAP-like"/>
</dbReference>
<keyword evidence="10" id="KW-1185">Reference proteome</keyword>
<dbReference type="PANTHER" id="PTHR13604">
    <property type="entry name" value="DC12-RELATED"/>
    <property type="match status" value="1"/>
</dbReference>
<keyword evidence="6" id="KW-0238">DNA-binding</keyword>
<proteinExistence type="inferred from homology"/>
<dbReference type="PANTHER" id="PTHR13604:SF0">
    <property type="entry name" value="ABASIC SITE PROCESSING PROTEIN HMCES"/>
    <property type="match status" value="1"/>
</dbReference>
<accession>A0A521DL65</accession>
<name>A0A521DL65_9BACT</name>
<dbReference type="GO" id="GO:0006508">
    <property type="term" value="P:proteolysis"/>
    <property type="evidence" value="ECO:0007669"/>
    <property type="project" value="UniProtKB-KW"/>
</dbReference>
<keyword evidence="4 8" id="KW-0378">Hydrolase</keyword>
<keyword evidence="7" id="KW-0456">Lyase</keyword>
<evidence type="ECO:0000313" key="10">
    <source>
        <dbReference type="Proteomes" id="UP000317593"/>
    </source>
</evidence>
<dbReference type="GO" id="GO:0008233">
    <property type="term" value="F:peptidase activity"/>
    <property type="evidence" value="ECO:0007669"/>
    <property type="project" value="UniProtKB-KW"/>
</dbReference>
<evidence type="ECO:0000313" key="9">
    <source>
        <dbReference type="EMBL" id="SMO72474.1"/>
    </source>
</evidence>
<dbReference type="RefSeq" id="WP_142714926.1">
    <property type="nucleotide sequence ID" value="NZ_FXTH01000011.1"/>
</dbReference>
<sequence length="257" mass="29717">MCTFFDSHIHPDKLGYLFGAKLNIPKNFEGRRNTRPTNPSFIIKTGEDGEREVTIHEFGLIPSWSKDRKLQYSTMNARDDKLMSSNLWRPLFKSKRCIVPVAGFYEHHHLDKEVSIPGGKKPTDKIPYYFTLSSQQAFGLAGLYDHWVDKESGQTIGSFSIITTDPNPVVRKIHNSKERMPTILRKEDYDFWLDKTLNPEDYFDQNIFVPYPEDDMEVWQVSKGLDYGQNDEELIKPVDHPIDLDEIPGTQKGLFGD</sequence>
<evidence type="ECO:0000256" key="2">
    <source>
        <dbReference type="ARBA" id="ARBA00022670"/>
    </source>
</evidence>
<dbReference type="Pfam" id="PF02586">
    <property type="entry name" value="SRAP"/>
    <property type="match status" value="1"/>
</dbReference>
<dbReference type="EMBL" id="FXTH01000011">
    <property type="protein sequence ID" value="SMO72474.1"/>
    <property type="molecule type" value="Genomic_DNA"/>
</dbReference>
<reference evidence="9 10" key="1">
    <citation type="submission" date="2017-05" db="EMBL/GenBank/DDBJ databases">
        <authorList>
            <person name="Varghese N."/>
            <person name="Submissions S."/>
        </authorList>
    </citation>
    <scope>NUCLEOTIDE SEQUENCE [LARGE SCALE GENOMIC DNA]</scope>
    <source>
        <strain evidence="9 10">DSM 21194</strain>
    </source>
</reference>
<dbReference type="Gene3D" id="3.90.1680.10">
    <property type="entry name" value="SOS response associated peptidase-like"/>
    <property type="match status" value="1"/>
</dbReference>
<dbReference type="GO" id="GO:0016829">
    <property type="term" value="F:lyase activity"/>
    <property type="evidence" value="ECO:0007669"/>
    <property type="project" value="UniProtKB-KW"/>
</dbReference>
<dbReference type="SUPFAM" id="SSF143081">
    <property type="entry name" value="BB1717-like"/>
    <property type="match status" value="1"/>
</dbReference>
<dbReference type="GO" id="GO:0003697">
    <property type="term" value="F:single-stranded DNA binding"/>
    <property type="evidence" value="ECO:0007669"/>
    <property type="project" value="InterPro"/>
</dbReference>
<evidence type="ECO:0000256" key="5">
    <source>
        <dbReference type="ARBA" id="ARBA00023124"/>
    </source>
</evidence>
<keyword evidence="2 8" id="KW-0645">Protease</keyword>
<evidence type="ECO:0000256" key="8">
    <source>
        <dbReference type="RuleBase" id="RU364100"/>
    </source>
</evidence>
<dbReference type="Proteomes" id="UP000317593">
    <property type="component" value="Unassembled WGS sequence"/>
</dbReference>
<keyword evidence="5" id="KW-0190">Covalent protein-DNA linkage</keyword>
<protein>
    <recommendedName>
        <fullName evidence="8">Abasic site processing protein</fullName>
        <ecNumber evidence="8">3.4.-.-</ecNumber>
    </recommendedName>
</protein>
<dbReference type="AlphaFoldDB" id="A0A521DL65"/>
<keyword evidence="3" id="KW-0227">DNA damage</keyword>
<dbReference type="EC" id="3.4.-.-" evidence="8"/>
<evidence type="ECO:0000256" key="6">
    <source>
        <dbReference type="ARBA" id="ARBA00023125"/>
    </source>
</evidence>
<comment type="similarity">
    <text evidence="1 8">Belongs to the SOS response-associated peptidase family.</text>
</comment>
<evidence type="ECO:0000256" key="3">
    <source>
        <dbReference type="ARBA" id="ARBA00022763"/>
    </source>
</evidence>
<gene>
    <name evidence="9" type="ORF">SAMN06265218_1118</name>
</gene>
<evidence type="ECO:0000256" key="7">
    <source>
        <dbReference type="ARBA" id="ARBA00023239"/>
    </source>
</evidence>